<dbReference type="EMBL" id="JBCGDO010000001">
    <property type="protein sequence ID" value="MEM0541269.1"/>
    <property type="molecule type" value="Genomic_DNA"/>
</dbReference>
<organism evidence="1 2">
    <name type="scientific">Flavobacterium aureirubrum</name>
    <dbReference type="NCBI Taxonomy" id="3133147"/>
    <lineage>
        <taxon>Bacteria</taxon>
        <taxon>Pseudomonadati</taxon>
        <taxon>Bacteroidota</taxon>
        <taxon>Flavobacteriia</taxon>
        <taxon>Flavobacteriales</taxon>
        <taxon>Flavobacteriaceae</taxon>
        <taxon>Flavobacterium</taxon>
    </lineage>
</organism>
<keyword evidence="2" id="KW-1185">Reference proteome</keyword>
<comment type="caution">
    <text evidence="1">The sequence shown here is derived from an EMBL/GenBank/DDBJ whole genome shotgun (WGS) entry which is preliminary data.</text>
</comment>
<accession>A0ABU9N0L5</accession>
<gene>
    <name evidence="1" type="ORF">WFZ85_01450</name>
</gene>
<proteinExistence type="predicted"/>
<protein>
    <submittedName>
        <fullName evidence="1">GLPGLI family protein</fullName>
    </submittedName>
</protein>
<name>A0ABU9N0L5_9FLAO</name>
<dbReference type="Proteomes" id="UP001460072">
    <property type="component" value="Unassembled WGS sequence"/>
</dbReference>
<evidence type="ECO:0000313" key="1">
    <source>
        <dbReference type="EMBL" id="MEM0541269.1"/>
    </source>
</evidence>
<reference evidence="1 2" key="1">
    <citation type="submission" date="2024-03" db="EMBL/GenBank/DDBJ databases">
        <title>Two novel species of the genus Flavobacterium exhibiting potentially degradation of complex polysaccharides.</title>
        <authorList>
            <person name="Lian X."/>
        </authorList>
    </citation>
    <scope>NUCLEOTIDE SEQUENCE [LARGE SCALE GENOMIC DNA]</scope>
    <source>
        <strain evidence="2">j3</strain>
    </source>
</reference>
<dbReference type="NCBIfam" id="TIGR01200">
    <property type="entry name" value="GLPGLI"/>
    <property type="match status" value="1"/>
</dbReference>
<evidence type="ECO:0000313" key="2">
    <source>
        <dbReference type="Proteomes" id="UP001460072"/>
    </source>
</evidence>
<sequence length="280" mass="32609">MTRLELFGQPRLINNPKKMNYIKYLLFLFLSNLGAQNIEIDFISIENTSNVISSTKTNYKLILKDSASCYFNTLKDESQFIYGNNAFDKKQVKDVTQIKLSDNHFGIIKDDFFYKNFIKDTLIYNEIISNEKIYVGEKNNIFSWEIKPSSDTLVLGFRCQKAITKFRGRTYEATFSSELAPYGGPWKFDGLPGLIISVKSLDNYFIIFPVKIVVNKKEPLICENIYKEKKIISWNEFKKMFKENMERKLKMLRSKSENGEGGSIKIGDKIEDLEIPEMKF</sequence>
<dbReference type="InterPro" id="IPR005901">
    <property type="entry name" value="GLPGLI"/>
</dbReference>
<dbReference type="RefSeq" id="WP_342694502.1">
    <property type="nucleotide sequence ID" value="NZ_JBCGDO010000001.1"/>
</dbReference>